<dbReference type="InterPro" id="IPR015424">
    <property type="entry name" value="PyrdxlP-dep_Trfase"/>
</dbReference>
<keyword evidence="1" id="KW-0032">Aminotransferase</keyword>
<feature type="non-terminal residue" evidence="1">
    <location>
        <position position="1"/>
    </location>
</feature>
<reference evidence="1" key="1">
    <citation type="journal article" date="2013" name="Environ. Microbiol.">
        <title>Microbiota from the distal guts of lean and obese adolescents exhibit partial functional redundancy besides clear differences in community structure.</title>
        <authorList>
            <person name="Ferrer M."/>
            <person name="Ruiz A."/>
            <person name="Lanza F."/>
            <person name="Haange S.B."/>
            <person name="Oberbach A."/>
            <person name="Till H."/>
            <person name="Bargiela R."/>
            <person name="Campoy C."/>
            <person name="Segura M.T."/>
            <person name="Richter M."/>
            <person name="von Bergen M."/>
            <person name="Seifert J."/>
            <person name="Suarez A."/>
        </authorList>
    </citation>
    <scope>NUCLEOTIDE SEQUENCE</scope>
</reference>
<organism evidence="1">
    <name type="scientific">human gut metagenome</name>
    <dbReference type="NCBI Taxonomy" id="408170"/>
    <lineage>
        <taxon>unclassified sequences</taxon>
        <taxon>metagenomes</taxon>
        <taxon>organismal metagenomes</taxon>
    </lineage>
</organism>
<protein>
    <submittedName>
        <fullName evidence="1">Histidinol-phosphate aminotransferase</fullName>
    </submittedName>
</protein>
<proteinExistence type="predicted"/>
<gene>
    <name evidence="1" type="ORF">OBE_09189</name>
</gene>
<dbReference type="EMBL" id="AJWZ01006360">
    <property type="protein sequence ID" value="EKC60002.1"/>
    <property type="molecule type" value="Genomic_DNA"/>
</dbReference>
<sequence>NRISEDIAIAALKSDAHYRNIARLMNESRACFEAEIGTLPGFKVYESVANFVLIKYPIVLKERLQKAFADEDYKVKFMNEPDINTHLRITLGRPEQNRIVIDTIKKIALQ</sequence>
<keyword evidence="1" id="KW-0808">Transferase</keyword>
<dbReference type="GO" id="GO:0008483">
    <property type="term" value="F:transaminase activity"/>
    <property type="evidence" value="ECO:0007669"/>
    <property type="project" value="UniProtKB-KW"/>
</dbReference>
<accession>K1SH88</accession>
<dbReference type="InterPro" id="IPR015422">
    <property type="entry name" value="PyrdxlP-dep_Trfase_small"/>
</dbReference>
<dbReference type="SUPFAM" id="SSF53383">
    <property type="entry name" value="PLP-dependent transferases"/>
    <property type="match status" value="1"/>
</dbReference>
<comment type="caution">
    <text evidence="1">The sequence shown here is derived from an EMBL/GenBank/DDBJ whole genome shotgun (WGS) entry which is preliminary data.</text>
</comment>
<dbReference type="Gene3D" id="3.90.1150.10">
    <property type="entry name" value="Aspartate Aminotransferase, domain 1"/>
    <property type="match status" value="1"/>
</dbReference>
<evidence type="ECO:0000313" key="1">
    <source>
        <dbReference type="EMBL" id="EKC60002.1"/>
    </source>
</evidence>
<name>K1SH88_9ZZZZ</name>
<dbReference type="AlphaFoldDB" id="K1SH88"/>